<keyword evidence="2" id="KW-0812">Transmembrane</keyword>
<sequence length="361" mass="37764">MSEGATYVFEGTPEQRAYAAETIHSRVRAETRLTNGKAVLWWMGGAGLFLALLGIGTGAALWGYSRVADVTNTAEHLADTLRTVLEKVTVETNGEVKIANGQTVGLNPDATVAVEPGGTVRVEGGTVRAEGTIASRSDPAAPSPTQFHGSSAGTGNDANIVTNFTIFKTVNYGAGKVTTGWKFKSNEDTAPFNEYCYYVQLQSSGGGMVTVDLAEDGKMSPPSGTLAIDHGDAAKRCIWFNGGSTQSASLTTTTSSVPSSTPIPATLPSSSAPSPFASSSMSPPAAGASFSDWQNWCRTTYPATIHEWCLNTFGPRAKMMSPPASDAPTSLVSPAPSRVVNDPVPVGDGRLRMDPTKVKSF</sequence>
<name>A0A5N7MSE0_9HYPH</name>
<gene>
    <name evidence="3" type="ORF">FS320_33070</name>
</gene>
<feature type="region of interest" description="Disordered" evidence="1">
    <location>
        <begin position="135"/>
        <end position="154"/>
    </location>
</feature>
<comment type="caution">
    <text evidence="3">The sequence shown here is derived from an EMBL/GenBank/DDBJ whole genome shotgun (WGS) entry which is preliminary data.</text>
</comment>
<proteinExistence type="predicted"/>
<protein>
    <submittedName>
        <fullName evidence="3">Uncharacterized protein</fullName>
    </submittedName>
</protein>
<evidence type="ECO:0000313" key="4">
    <source>
        <dbReference type="Proteomes" id="UP000403266"/>
    </source>
</evidence>
<keyword evidence="4" id="KW-1185">Reference proteome</keyword>
<dbReference type="RefSeq" id="WP_152716658.1">
    <property type="nucleotide sequence ID" value="NZ_VOSJ01000286.1"/>
</dbReference>
<dbReference type="AlphaFoldDB" id="A0A5N7MSE0"/>
<evidence type="ECO:0000256" key="1">
    <source>
        <dbReference type="SAM" id="MobiDB-lite"/>
    </source>
</evidence>
<feature type="region of interest" description="Disordered" evidence="1">
    <location>
        <begin position="247"/>
        <end position="283"/>
    </location>
</feature>
<reference evidence="3 4" key="1">
    <citation type="journal article" date="2019" name="Syst. Appl. Microbiol.">
        <title>Microvirga tunisiensis sp. nov., a root nodule symbiotic bacterium isolated from Lupinus micranthus and L. luteus grown in Northern Tunisia.</title>
        <authorList>
            <person name="Msaddak A."/>
            <person name="Rejili M."/>
            <person name="Duran D."/>
            <person name="Mars M."/>
            <person name="Palacios J.M."/>
            <person name="Ruiz-Argueso T."/>
            <person name="Rey L."/>
            <person name="Imperial J."/>
        </authorList>
    </citation>
    <scope>NUCLEOTIDE SEQUENCE [LARGE SCALE GENOMIC DNA]</scope>
    <source>
        <strain evidence="3 4">Lmie10</strain>
    </source>
</reference>
<feature type="transmembrane region" description="Helical" evidence="2">
    <location>
        <begin position="38"/>
        <end position="64"/>
    </location>
</feature>
<feature type="compositionally biased region" description="Polar residues" evidence="1">
    <location>
        <begin position="143"/>
        <end position="154"/>
    </location>
</feature>
<keyword evidence="2" id="KW-1133">Transmembrane helix</keyword>
<feature type="compositionally biased region" description="Basic and acidic residues" evidence="1">
    <location>
        <begin position="349"/>
        <end position="361"/>
    </location>
</feature>
<organism evidence="3 4">
    <name type="scientific">Microvirga tunisiensis</name>
    <dbReference type="NCBI Taxonomy" id="2108360"/>
    <lineage>
        <taxon>Bacteria</taxon>
        <taxon>Pseudomonadati</taxon>
        <taxon>Pseudomonadota</taxon>
        <taxon>Alphaproteobacteria</taxon>
        <taxon>Hyphomicrobiales</taxon>
        <taxon>Methylobacteriaceae</taxon>
        <taxon>Microvirga</taxon>
    </lineage>
</organism>
<dbReference type="EMBL" id="VOSK01000268">
    <property type="protein sequence ID" value="MPR29778.1"/>
    <property type="molecule type" value="Genomic_DNA"/>
</dbReference>
<evidence type="ECO:0000256" key="2">
    <source>
        <dbReference type="SAM" id="Phobius"/>
    </source>
</evidence>
<keyword evidence="2" id="KW-0472">Membrane</keyword>
<feature type="region of interest" description="Disordered" evidence="1">
    <location>
        <begin position="320"/>
        <end position="361"/>
    </location>
</feature>
<accession>A0A5N7MSE0</accession>
<evidence type="ECO:0000313" key="3">
    <source>
        <dbReference type="EMBL" id="MPR29778.1"/>
    </source>
</evidence>
<dbReference type="OrthoDB" id="7988925at2"/>
<dbReference type="Proteomes" id="UP000403266">
    <property type="component" value="Unassembled WGS sequence"/>
</dbReference>